<dbReference type="GO" id="GO:0035251">
    <property type="term" value="F:UDP-glucosyltransferase activity"/>
    <property type="evidence" value="ECO:0007669"/>
    <property type="project" value="InterPro"/>
</dbReference>
<dbReference type="FunFam" id="3.40.50.2000:FF:000056">
    <property type="entry name" value="Glycosyltransferase"/>
    <property type="match status" value="1"/>
</dbReference>
<evidence type="ECO:0000256" key="3">
    <source>
        <dbReference type="ARBA" id="ARBA00022679"/>
    </source>
</evidence>
<evidence type="ECO:0000256" key="5">
    <source>
        <dbReference type="RuleBase" id="RU362057"/>
    </source>
</evidence>
<evidence type="ECO:0000256" key="4">
    <source>
        <dbReference type="RuleBase" id="RU003718"/>
    </source>
</evidence>
<dbReference type="InterPro" id="IPR035595">
    <property type="entry name" value="UDP_glycos_trans_CS"/>
</dbReference>
<dbReference type="Pfam" id="PF00201">
    <property type="entry name" value="UDPGT"/>
    <property type="match status" value="1"/>
</dbReference>
<dbReference type="PROSITE" id="PS00375">
    <property type="entry name" value="UDPGT"/>
    <property type="match status" value="1"/>
</dbReference>
<accession>A0A151U0X4</accession>
<dbReference type="Gramene" id="C.cajan_05365.t">
    <property type="protein sequence ID" value="C.cajan_05365.t"/>
    <property type="gene ID" value="C.cajan_05365"/>
</dbReference>
<dbReference type="EMBL" id="CM003604">
    <property type="protein sequence ID" value="KYP72894.1"/>
    <property type="molecule type" value="Genomic_DNA"/>
</dbReference>
<name>A0A151U0X4_CAJCA</name>
<dbReference type="InterPro" id="IPR002213">
    <property type="entry name" value="UDP_glucos_trans"/>
</dbReference>
<keyword evidence="3 4" id="KW-0808">Transferase</keyword>
<organism evidence="6 7">
    <name type="scientific">Cajanus cajan</name>
    <name type="common">Pigeon pea</name>
    <name type="synonym">Cajanus indicus</name>
    <dbReference type="NCBI Taxonomy" id="3821"/>
    <lineage>
        <taxon>Eukaryota</taxon>
        <taxon>Viridiplantae</taxon>
        <taxon>Streptophyta</taxon>
        <taxon>Embryophyta</taxon>
        <taxon>Tracheophyta</taxon>
        <taxon>Spermatophyta</taxon>
        <taxon>Magnoliopsida</taxon>
        <taxon>eudicotyledons</taxon>
        <taxon>Gunneridae</taxon>
        <taxon>Pentapetalae</taxon>
        <taxon>rosids</taxon>
        <taxon>fabids</taxon>
        <taxon>Fabales</taxon>
        <taxon>Fabaceae</taxon>
        <taxon>Papilionoideae</taxon>
        <taxon>50 kb inversion clade</taxon>
        <taxon>NPAAA clade</taxon>
        <taxon>indigoferoid/millettioid clade</taxon>
        <taxon>Phaseoleae</taxon>
        <taxon>Cajanus</taxon>
    </lineage>
</organism>
<keyword evidence="7" id="KW-1185">Reference proteome</keyword>
<dbReference type="AlphaFoldDB" id="A0A151U0X4"/>
<dbReference type="PANTHER" id="PTHR48048">
    <property type="entry name" value="GLYCOSYLTRANSFERASE"/>
    <property type="match status" value="1"/>
</dbReference>
<dbReference type="EC" id="2.4.1.-" evidence="5"/>
<evidence type="ECO:0000256" key="1">
    <source>
        <dbReference type="ARBA" id="ARBA00009995"/>
    </source>
</evidence>
<comment type="similarity">
    <text evidence="1 4">Belongs to the UDP-glycosyltransferase family.</text>
</comment>
<evidence type="ECO:0000313" key="7">
    <source>
        <dbReference type="Proteomes" id="UP000075243"/>
    </source>
</evidence>
<evidence type="ECO:0000256" key="2">
    <source>
        <dbReference type="ARBA" id="ARBA00022676"/>
    </source>
</evidence>
<dbReference type="Proteomes" id="UP000075243">
    <property type="component" value="Chromosome 2"/>
</dbReference>
<reference evidence="6 7" key="1">
    <citation type="journal article" date="2012" name="Nat. Biotechnol.">
        <title>Draft genome sequence of pigeonpea (Cajanus cajan), an orphan legume crop of resource-poor farmers.</title>
        <authorList>
            <person name="Varshney R.K."/>
            <person name="Chen W."/>
            <person name="Li Y."/>
            <person name="Bharti A.K."/>
            <person name="Saxena R.K."/>
            <person name="Schlueter J.A."/>
            <person name="Donoghue M.T."/>
            <person name="Azam S."/>
            <person name="Fan G."/>
            <person name="Whaley A.M."/>
            <person name="Farmer A.D."/>
            <person name="Sheridan J."/>
            <person name="Iwata A."/>
            <person name="Tuteja R."/>
            <person name="Penmetsa R.V."/>
            <person name="Wu W."/>
            <person name="Upadhyaya H.D."/>
            <person name="Yang S.P."/>
            <person name="Shah T."/>
            <person name="Saxena K.B."/>
            <person name="Michael T."/>
            <person name="McCombie W.R."/>
            <person name="Yang B."/>
            <person name="Zhang G."/>
            <person name="Yang H."/>
            <person name="Wang J."/>
            <person name="Spillane C."/>
            <person name="Cook D.R."/>
            <person name="May G.D."/>
            <person name="Xu X."/>
            <person name="Jackson S.A."/>
        </authorList>
    </citation>
    <scope>NUCLEOTIDE SEQUENCE [LARGE SCALE GENOMIC DNA]</scope>
    <source>
        <strain evidence="7">cv. Asha</strain>
    </source>
</reference>
<dbReference type="OMA" id="MPSNVGF"/>
<dbReference type="Gene3D" id="3.40.50.2000">
    <property type="entry name" value="Glycogen Phosphorylase B"/>
    <property type="match status" value="2"/>
</dbReference>
<dbReference type="InterPro" id="IPR050481">
    <property type="entry name" value="UDP-glycosyltransf_plant"/>
</dbReference>
<dbReference type="SUPFAM" id="SSF53756">
    <property type="entry name" value="UDP-Glycosyltransferase/glycogen phosphorylase"/>
    <property type="match status" value="1"/>
</dbReference>
<dbReference type="PANTHER" id="PTHR48048:SF45">
    <property type="entry name" value="GLYCOSYLTRANSFERASE"/>
    <property type="match status" value="1"/>
</dbReference>
<keyword evidence="2 4" id="KW-0328">Glycosyltransferase</keyword>
<protein>
    <recommendedName>
        <fullName evidence="5">Glycosyltransferase</fullName>
        <ecNumber evidence="5">2.4.1.-</ecNumber>
    </recommendedName>
</protein>
<sequence>MSGMKKKVELIFFPLPSIGHLGSFLELAKVLINRHTHLSITILCIKLPYSSSYAYIRSHTASQPQIKAVDLPHVEPPPQELLRSPPHYIWTFMQILIPHVKVTMQNILTSSHSNHVIGLVLDVFCLPLIDVGNDLGIPSYLFMPSNVGFLSLMLSVQKRQVDDVFNDSDPEWLIPGLPDPVPSSVLPDAVFNKEGGYAAYYKLAQRFKDTKGVIVNTFSELEKYAIDALCDGQSQTQTPPIYAVGPLIDLKGYPNPNLDEAQHDRILKWLDEQPGSSVVFLCFGSRGSFDPSQTREIALALQRSGVRFLWAMRSTPTTDNEETKFLPEDFVCILTGRGMICEWAPQVEVLAHKAIVGFVSHCGWNSILESLWFGVPILTWPIYAEQQLNAFRMVREFGLAVELRLDYRKGSDLVIAEDIEKGLKQLMDKDNMVHKKVKEVKEKARKSVLTGGSSFISVGELIDNMTDRN</sequence>
<dbReference type="FunFam" id="3.40.50.2000:FF:000080">
    <property type="entry name" value="Glycosyltransferase"/>
    <property type="match status" value="1"/>
</dbReference>
<evidence type="ECO:0000313" key="6">
    <source>
        <dbReference type="EMBL" id="KYP72894.1"/>
    </source>
</evidence>
<gene>
    <name evidence="6" type="ORF">KK1_005498</name>
</gene>
<dbReference type="CDD" id="cd03784">
    <property type="entry name" value="GT1_Gtf-like"/>
    <property type="match status" value="1"/>
</dbReference>
<proteinExistence type="inferred from homology"/>